<dbReference type="RefSeq" id="WP_346752657.1">
    <property type="nucleotide sequence ID" value="NZ_JAUJEA010000005.1"/>
</dbReference>
<keyword evidence="1" id="KW-1133">Transmembrane helix</keyword>
<keyword evidence="1" id="KW-0812">Transmembrane</keyword>
<evidence type="ECO:0000313" key="3">
    <source>
        <dbReference type="Proteomes" id="UP001172082"/>
    </source>
</evidence>
<dbReference type="SUPFAM" id="SSF52266">
    <property type="entry name" value="SGNH hydrolase"/>
    <property type="match status" value="1"/>
</dbReference>
<feature type="transmembrane region" description="Helical" evidence="1">
    <location>
        <begin position="42"/>
        <end position="61"/>
    </location>
</feature>
<feature type="transmembrane region" description="Helical" evidence="1">
    <location>
        <begin position="73"/>
        <end position="93"/>
    </location>
</feature>
<keyword evidence="1" id="KW-0472">Membrane</keyword>
<feature type="transmembrane region" description="Helical" evidence="1">
    <location>
        <begin position="9"/>
        <end position="30"/>
    </location>
</feature>
<reference evidence="2" key="1">
    <citation type="submission" date="2023-06" db="EMBL/GenBank/DDBJ databases">
        <title>Genomic of Parafulvivirga corallium.</title>
        <authorList>
            <person name="Wang G."/>
        </authorList>
    </citation>
    <scope>NUCLEOTIDE SEQUENCE</scope>
    <source>
        <strain evidence="2">BMA10</strain>
    </source>
</reference>
<dbReference type="Proteomes" id="UP001172082">
    <property type="component" value="Unassembled WGS sequence"/>
</dbReference>
<organism evidence="2 3">
    <name type="scientific">Splendidivirga corallicola</name>
    <dbReference type="NCBI Taxonomy" id="3051826"/>
    <lineage>
        <taxon>Bacteria</taxon>
        <taxon>Pseudomonadati</taxon>
        <taxon>Bacteroidota</taxon>
        <taxon>Cytophagia</taxon>
        <taxon>Cytophagales</taxon>
        <taxon>Splendidivirgaceae</taxon>
        <taxon>Splendidivirga</taxon>
    </lineage>
</organism>
<evidence type="ECO:0000313" key="2">
    <source>
        <dbReference type="EMBL" id="MDN5202634.1"/>
    </source>
</evidence>
<sequence length="458" mass="53300">MKTVLKNTIFFLSIFLIYTILINILAYIVSSDGTLNSKLFRTVDLLLFSLIGLLWFLSLSYKRTWSFKQRKVRWFLIPGALMVIAVFISLRVLHHQVNNLYHHIKEPVRTVEGDIFTKNPKLGQAARMNASGFHSYFQNQDTLKRVSIFTNEEGFRIPENYSYSHGNDSLMIFLGCSYTWGDYCKAEETYPFLVAESLGYNCLNAGQSAYGLSQMLPLAEKLIRQKRPKYLFVQYSSWLADRAKSKYAHISHGARPYPYFVKKDTGIHWHPPLFQTKIYDLPFQKYRGSEPTLPDRIKFHIEIGLQGIYLDKLKRKLYSLAILLRLKPESHHNNQEIERHVYSRIHRLCQDYGTQMVVVHVGARGWKSMTRSLFQQTVPENIYNNLIFIDTDSVLMSSIKSIKDYRRKYAHWALVNGDSVNIDLHPNEQAHEIIAKTIMQQLKTGGSENLNKQQQVKN</sequence>
<proteinExistence type="predicted"/>
<gene>
    <name evidence="2" type="ORF">QQ008_14695</name>
</gene>
<evidence type="ECO:0008006" key="4">
    <source>
        <dbReference type="Google" id="ProtNLM"/>
    </source>
</evidence>
<accession>A0ABT8KR06</accession>
<keyword evidence="3" id="KW-1185">Reference proteome</keyword>
<dbReference type="EMBL" id="JAUJEA010000005">
    <property type="protein sequence ID" value="MDN5202634.1"/>
    <property type="molecule type" value="Genomic_DNA"/>
</dbReference>
<protein>
    <recommendedName>
        <fullName evidence="4">SGNH/GDSL hydrolase family protein</fullName>
    </recommendedName>
</protein>
<evidence type="ECO:0000256" key="1">
    <source>
        <dbReference type="SAM" id="Phobius"/>
    </source>
</evidence>
<name>A0ABT8KR06_9BACT</name>
<comment type="caution">
    <text evidence="2">The sequence shown here is derived from an EMBL/GenBank/DDBJ whole genome shotgun (WGS) entry which is preliminary data.</text>
</comment>